<protein>
    <submittedName>
        <fullName evidence="1">NinG protein</fullName>
    </submittedName>
</protein>
<evidence type="ECO:0000313" key="1">
    <source>
        <dbReference type="EMBL" id="DAD86216.1"/>
    </source>
</evidence>
<proteinExistence type="predicted"/>
<organism evidence="1">
    <name type="scientific">Caudovirales sp. ctUL28</name>
    <dbReference type="NCBI Taxonomy" id="2826778"/>
    <lineage>
        <taxon>Viruses</taxon>
        <taxon>Duplodnaviria</taxon>
        <taxon>Heunggongvirae</taxon>
        <taxon>Uroviricota</taxon>
        <taxon>Caudoviricetes</taxon>
    </lineage>
</organism>
<reference evidence="1" key="1">
    <citation type="journal article" date="2021" name="Proc. Natl. Acad. Sci. U.S.A.">
        <title>A Catalog of Tens of Thousands of Viruses from Human Metagenomes Reveals Hidden Associations with Chronic Diseases.</title>
        <authorList>
            <person name="Tisza M.J."/>
            <person name="Buck C.B."/>
        </authorList>
    </citation>
    <scope>NUCLEOTIDE SEQUENCE</scope>
    <source>
        <strain evidence="1">CtUL28</strain>
    </source>
</reference>
<sequence length="151" mass="17695">MILYFRKGARVTELLLAKDTLRPGMLTNGYLFMVIESDARGHIGIMPSEREHFDLEWMASAAFWTRARQLFDRGWEADDYPGAVILLKYYEASDMAEKQKRALERKHEKRQALCRKAYKPRLCAECGHLFQPNTAKQKYCSIGCQRRHYQS</sequence>
<accession>A0A8S5MVP7</accession>
<dbReference type="EMBL" id="BK014996">
    <property type="protein sequence ID" value="DAD86216.1"/>
    <property type="molecule type" value="Genomic_DNA"/>
</dbReference>
<name>A0A8S5MVP7_9CAUD</name>